<dbReference type="STRING" id="55544.A0A4D9DPM7"/>
<dbReference type="GO" id="GO:0045197">
    <property type="term" value="P:establishment or maintenance of epithelial cell apical/basal polarity"/>
    <property type="evidence" value="ECO:0007669"/>
    <property type="project" value="TreeGrafter"/>
</dbReference>
<dbReference type="AlphaFoldDB" id="A0A4D9DPM7"/>
<dbReference type="InterPro" id="IPR050614">
    <property type="entry name" value="Synaptic_Scaffolding_LAP-MAGUK"/>
</dbReference>
<dbReference type="GO" id="GO:0097113">
    <property type="term" value="P:AMPA glutamate receptor clustering"/>
    <property type="evidence" value="ECO:0007669"/>
    <property type="project" value="TreeGrafter"/>
</dbReference>
<dbReference type="EMBL" id="QXTE01000496">
    <property type="protein sequence ID" value="TFJ97429.1"/>
    <property type="molecule type" value="Genomic_DNA"/>
</dbReference>
<keyword evidence="4" id="KW-0240">DNA-directed RNA polymerase</keyword>
<gene>
    <name evidence="4" type="ORF">DR999_PMT20731</name>
</gene>
<reference evidence="4 5" key="2">
    <citation type="submission" date="2019-04" db="EMBL/GenBank/DDBJ databases">
        <title>The genome sequence of big-headed turtle.</title>
        <authorList>
            <person name="Gong S."/>
        </authorList>
    </citation>
    <scope>NUCLEOTIDE SEQUENCE [LARGE SCALE GENOMIC DNA]</scope>
    <source>
        <strain evidence="4">DO16091913</strain>
        <tissue evidence="4">Muscle</tissue>
    </source>
</reference>
<dbReference type="SUPFAM" id="SSF50044">
    <property type="entry name" value="SH3-domain"/>
    <property type="match status" value="1"/>
</dbReference>
<sequence length="217" mass="24447">MGLNGVSPPFRKLGCFPPVMCQCKVICSNRTLSLMFGCKKYRYQDEDSPPLEQSPAHLPNQVKAPELVHVSEKNLSQIENVHGYVSHSHVSPMKHLDNEISHQSYLGTDYPQAMTPTSPRHYSPIPKEMMGEEDIPRALFDYDKTKDCGFLSQALSFRFGDVLHVVDASDDEWWQARRVHPDGEGDEIGFVPSKRRYRGGQRGIVGSGGTRWEKLSG</sequence>
<dbReference type="InterPro" id="IPR019590">
    <property type="entry name" value="DLG1_PEST_dom"/>
</dbReference>
<evidence type="ECO:0000313" key="5">
    <source>
        <dbReference type="Proteomes" id="UP000297703"/>
    </source>
</evidence>
<keyword evidence="1 2" id="KW-0728">SH3 domain</keyword>
<proteinExistence type="predicted"/>
<dbReference type="GO" id="GO:0031594">
    <property type="term" value="C:neuromuscular junction"/>
    <property type="evidence" value="ECO:0007669"/>
    <property type="project" value="TreeGrafter"/>
</dbReference>
<dbReference type="PANTHER" id="PTHR23119:SF33">
    <property type="entry name" value="DISKS LARGE HOMOLOG 4"/>
    <property type="match status" value="1"/>
</dbReference>
<dbReference type="GO" id="GO:0098970">
    <property type="term" value="P:postsynaptic neurotransmitter receptor diffusion trapping"/>
    <property type="evidence" value="ECO:0007669"/>
    <property type="project" value="TreeGrafter"/>
</dbReference>
<feature type="domain" description="SH3" evidence="3">
    <location>
        <begin position="131"/>
        <end position="201"/>
    </location>
</feature>
<dbReference type="Gene3D" id="2.30.30.40">
    <property type="entry name" value="SH3 Domains"/>
    <property type="match status" value="1"/>
</dbReference>
<evidence type="ECO:0000256" key="1">
    <source>
        <dbReference type="ARBA" id="ARBA00022443"/>
    </source>
</evidence>
<dbReference type="SMART" id="SM00326">
    <property type="entry name" value="SH3"/>
    <property type="match status" value="1"/>
</dbReference>
<dbReference type="GO" id="GO:0019901">
    <property type="term" value="F:protein kinase binding"/>
    <property type="evidence" value="ECO:0007669"/>
    <property type="project" value="TreeGrafter"/>
</dbReference>
<dbReference type="GO" id="GO:0098609">
    <property type="term" value="P:cell-cell adhesion"/>
    <property type="evidence" value="ECO:0007669"/>
    <property type="project" value="TreeGrafter"/>
</dbReference>
<dbReference type="InterPro" id="IPR001452">
    <property type="entry name" value="SH3_domain"/>
</dbReference>
<dbReference type="GO" id="GO:0035255">
    <property type="term" value="F:ionotropic glutamate receptor binding"/>
    <property type="evidence" value="ECO:0007669"/>
    <property type="project" value="TreeGrafter"/>
</dbReference>
<dbReference type="PROSITE" id="PS50002">
    <property type="entry name" value="SH3"/>
    <property type="match status" value="1"/>
</dbReference>
<comment type="caution">
    <text evidence="4">The sequence shown here is derived from an EMBL/GenBank/DDBJ whole genome shotgun (WGS) entry which is preliminary data.</text>
</comment>
<dbReference type="GO" id="GO:0098839">
    <property type="term" value="C:postsynaptic density membrane"/>
    <property type="evidence" value="ECO:0007669"/>
    <property type="project" value="TreeGrafter"/>
</dbReference>
<dbReference type="OrthoDB" id="78824at2759"/>
<dbReference type="Pfam" id="PF10608">
    <property type="entry name" value="MAGUK_N_PEST"/>
    <property type="match status" value="1"/>
</dbReference>
<keyword evidence="4" id="KW-0804">Transcription</keyword>
<dbReference type="PANTHER" id="PTHR23119">
    <property type="entry name" value="DISCS LARGE"/>
    <property type="match status" value="1"/>
</dbReference>
<dbReference type="GO" id="GO:0043005">
    <property type="term" value="C:neuron projection"/>
    <property type="evidence" value="ECO:0007669"/>
    <property type="project" value="TreeGrafter"/>
</dbReference>
<reference evidence="4 5" key="1">
    <citation type="submission" date="2019-04" db="EMBL/GenBank/DDBJ databases">
        <title>Draft genome of the big-headed turtle Platysternon megacephalum.</title>
        <authorList>
            <person name="Gong S."/>
        </authorList>
    </citation>
    <scope>NUCLEOTIDE SEQUENCE [LARGE SCALE GENOMIC DNA]</scope>
    <source>
        <strain evidence="4">DO16091913</strain>
        <tissue evidence="4">Muscle</tissue>
    </source>
</reference>
<dbReference type="InterPro" id="IPR036028">
    <property type="entry name" value="SH3-like_dom_sf"/>
</dbReference>
<evidence type="ECO:0000259" key="3">
    <source>
        <dbReference type="PROSITE" id="PS50002"/>
    </source>
</evidence>
<dbReference type="GO" id="GO:0000428">
    <property type="term" value="C:DNA-directed RNA polymerase complex"/>
    <property type="evidence" value="ECO:0007669"/>
    <property type="project" value="UniProtKB-KW"/>
</dbReference>
<dbReference type="GO" id="GO:0007268">
    <property type="term" value="P:chemical synaptic transmission"/>
    <property type="evidence" value="ECO:0007669"/>
    <property type="project" value="TreeGrafter"/>
</dbReference>
<dbReference type="GO" id="GO:0016323">
    <property type="term" value="C:basolateral plasma membrane"/>
    <property type="evidence" value="ECO:0007669"/>
    <property type="project" value="TreeGrafter"/>
</dbReference>
<dbReference type="SMART" id="SM01277">
    <property type="entry name" value="MAGUK_N_PEST"/>
    <property type="match status" value="1"/>
</dbReference>
<evidence type="ECO:0000256" key="2">
    <source>
        <dbReference type="PROSITE-ProRule" id="PRU00192"/>
    </source>
</evidence>
<dbReference type="Pfam" id="PF00018">
    <property type="entry name" value="SH3_1"/>
    <property type="match status" value="1"/>
</dbReference>
<keyword evidence="5" id="KW-1185">Reference proteome</keyword>
<organism evidence="4 5">
    <name type="scientific">Platysternon megacephalum</name>
    <name type="common">big-headed turtle</name>
    <dbReference type="NCBI Taxonomy" id="55544"/>
    <lineage>
        <taxon>Eukaryota</taxon>
        <taxon>Metazoa</taxon>
        <taxon>Chordata</taxon>
        <taxon>Craniata</taxon>
        <taxon>Vertebrata</taxon>
        <taxon>Euteleostomi</taxon>
        <taxon>Archelosauria</taxon>
        <taxon>Testudinata</taxon>
        <taxon>Testudines</taxon>
        <taxon>Cryptodira</taxon>
        <taxon>Durocryptodira</taxon>
        <taxon>Testudinoidea</taxon>
        <taxon>Platysternidae</taxon>
        <taxon>Platysternon</taxon>
    </lineage>
</organism>
<protein>
    <submittedName>
        <fullName evidence="4">DNA-directed RNA polymerase II subunit RPB1</fullName>
    </submittedName>
</protein>
<name>A0A4D9DPM7_9SAUR</name>
<evidence type="ECO:0000313" key="4">
    <source>
        <dbReference type="EMBL" id="TFJ97429.1"/>
    </source>
</evidence>
<accession>A0A4D9DPM7</accession>
<dbReference type="Proteomes" id="UP000297703">
    <property type="component" value="Unassembled WGS sequence"/>
</dbReference>